<dbReference type="eggNOG" id="COG5492">
    <property type="taxonomic scope" value="Bacteria"/>
</dbReference>
<dbReference type="AlphaFoldDB" id="R4KSF4"/>
<feature type="signal peptide" evidence="1">
    <location>
        <begin position="1"/>
        <end position="25"/>
    </location>
</feature>
<evidence type="ECO:0000256" key="1">
    <source>
        <dbReference type="SAM" id="SignalP"/>
    </source>
</evidence>
<organism evidence="2 3">
    <name type="scientific">Desulfoscipio gibsoniae DSM 7213</name>
    <dbReference type="NCBI Taxonomy" id="767817"/>
    <lineage>
        <taxon>Bacteria</taxon>
        <taxon>Bacillati</taxon>
        <taxon>Bacillota</taxon>
        <taxon>Clostridia</taxon>
        <taxon>Eubacteriales</taxon>
        <taxon>Desulfallaceae</taxon>
        <taxon>Desulfoscipio</taxon>
    </lineage>
</organism>
<dbReference type="InterPro" id="IPR032675">
    <property type="entry name" value="LRR_dom_sf"/>
</dbReference>
<feature type="chain" id="PRO_5004374810" description="Leucine-rich repeat domain-containing protein" evidence="1">
    <location>
        <begin position="26"/>
        <end position="218"/>
    </location>
</feature>
<sequence>MKFLPRTVGMLTMMALLVVALSSMGCTGETNTGDFVVKNGVLTRYAGADPVEVGDSPPDDIEVGMVVNIPDNLGITAIGGLAFSYRPGISEVTIPKGVVSIGEGAFGNCTGLASVTIPDTLESIGNGAFAGCSSLTSVSIPDSVTSIGPSAFSDCSSLASVTMGSGVTSIGNHAFSGTKLSSPVIINDGKTLYYVPPGLTSYTIPDTVTTINDYAFSN</sequence>
<evidence type="ECO:0000313" key="3">
    <source>
        <dbReference type="Proteomes" id="UP000013520"/>
    </source>
</evidence>
<protein>
    <recommendedName>
        <fullName evidence="4">Leucine-rich repeat domain-containing protein</fullName>
    </recommendedName>
</protein>
<dbReference type="SUPFAM" id="SSF52058">
    <property type="entry name" value="L domain-like"/>
    <property type="match status" value="1"/>
</dbReference>
<dbReference type="PROSITE" id="PS51257">
    <property type="entry name" value="PROKAR_LIPOPROTEIN"/>
    <property type="match status" value="1"/>
</dbReference>
<dbReference type="InterPro" id="IPR026906">
    <property type="entry name" value="LRR_5"/>
</dbReference>
<dbReference type="EMBL" id="CP003273">
    <property type="protein sequence ID" value="AGL02511.1"/>
    <property type="molecule type" value="Genomic_DNA"/>
</dbReference>
<dbReference type="InterPro" id="IPR053139">
    <property type="entry name" value="Surface_bspA-like"/>
</dbReference>
<dbReference type="Gene3D" id="3.80.10.10">
    <property type="entry name" value="Ribonuclease Inhibitor"/>
    <property type="match status" value="2"/>
</dbReference>
<evidence type="ECO:0008006" key="4">
    <source>
        <dbReference type="Google" id="ProtNLM"/>
    </source>
</evidence>
<dbReference type="PANTHER" id="PTHR45661">
    <property type="entry name" value="SURFACE ANTIGEN"/>
    <property type="match status" value="1"/>
</dbReference>
<evidence type="ECO:0000313" key="2">
    <source>
        <dbReference type="EMBL" id="AGL02511.1"/>
    </source>
</evidence>
<dbReference type="KEGG" id="dgi:Desgi_3156"/>
<dbReference type="OrthoDB" id="27389at2"/>
<dbReference type="RefSeq" id="WP_006520613.1">
    <property type="nucleotide sequence ID" value="NC_021184.1"/>
</dbReference>
<dbReference type="PANTHER" id="PTHR45661:SF3">
    <property type="entry name" value="IG-LIKE DOMAIN-CONTAINING PROTEIN"/>
    <property type="match status" value="1"/>
</dbReference>
<dbReference type="HOGENOM" id="CLU_1265242_0_0_9"/>
<reference evidence="2 3" key="1">
    <citation type="submission" date="2012-01" db="EMBL/GenBank/DDBJ databases">
        <title>Complete sequence of Desulfotomaculum gibsoniae DSM 7213.</title>
        <authorList>
            <consortium name="US DOE Joint Genome Institute"/>
            <person name="Lucas S."/>
            <person name="Han J."/>
            <person name="Lapidus A."/>
            <person name="Cheng J.-F."/>
            <person name="Goodwin L."/>
            <person name="Pitluck S."/>
            <person name="Peters L."/>
            <person name="Ovchinnikova G."/>
            <person name="Teshima H."/>
            <person name="Detter J.C."/>
            <person name="Han C."/>
            <person name="Tapia R."/>
            <person name="Land M."/>
            <person name="Hauser L."/>
            <person name="Kyrpides N."/>
            <person name="Ivanova N."/>
            <person name="Pagani I."/>
            <person name="Parshina S."/>
            <person name="Plugge C."/>
            <person name="Muyzer G."/>
            <person name="Kuever J."/>
            <person name="Ivanova A."/>
            <person name="Nazina T."/>
            <person name="Klenk H.-P."/>
            <person name="Brambilla E."/>
            <person name="Spring S."/>
            <person name="Stams A.F."/>
            <person name="Woyke T."/>
        </authorList>
    </citation>
    <scope>NUCLEOTIDE SEQUENCE [LARGE SCALE GENOMIC DNA]</scope>
    <source>
        <strain evidence="2 3">DSM 7213</strain>
    </source>
</reference>
<keyword evidence="1" id="KW-0732">Signal</keyword>
<name>R4KSF4_9FIRM</name>
<dbReference type="Proteomes" id="UP000013520">
    <property type="component" value="Chromosome"/>
</dbReference>
<accession>R4KSF4</accession>
<gene>
    <name evidence="2" type="ORF">Desgi_3156</name>
</gene>
<proteinExistence type="predicted"/>
<dbReference type="STRING" id="767817.Desgi_3156"/>
<keyword evidence="3" id="KW-1185">Reference proteome</keyword>
<dbReference type="Pfam" id="PF13306">
    <property type="entry name" value="LRR_5"/>
    <property type="match status" value="2"/>
</dbReference>